<gene>
    <name evidence="1" type="ORF">ACOLOM_LOCUS3960</name>
</gene>
<name>A0ACA9LIY4_9GLOM</name>
<comment type="caution">
    <text evidence="1">The sequence shown here is derived from an EMBL/GenBank/DDBJ whole genome shotgun (WGS) entry which is preliminary data.</text>
</comment>
<organism evidence="1 2">
    <name type="scientific">Acaulospora colombiana</name>
    <dbReference type="NCBI Taxonomy" id="27376"/>
    <lineage>
        <taxon>Eukaryota</taxon>
        <taxon>Fungi</taxon>
        <taxon>Fungi incertae sedis</taxon>
        <taxon>Mucoromycota</taxon>
        <taxon>Glomeromycotina</taxon>
        <taxon>Glomeromycetes</taxon>
        <taxon>Diversisporales</taxon>
        <taxon>Acaulosporaceae</taxon>
        <taxon>Acaulospora</taxon>
    </lineage>
</organism>
<protein>
    <submittedName>
        <fullName evidence="1">15598_t:CDS:1</fullName>
    </submittedName>
</protein>
<reference evidence="1" key="1">
    <citation type="submission" date="2021-06" db="EMBL/GenBank/DDBJ databases">
        <authorList>
            <person name="Kallberg Y."/>
            <person name="Tangrot J."/>
            <person name="Rosling A."/>
        </authorList>
    </citation>
    <scope>NUCLEOTIDE SEQUENCE</scope>
    <source>
        <strain evidence="1">CL356</strain>
    </source>
</reference>
<accession>A0ACA9LIY4</accession>
<sequence>MLLIDLDVGVARIRGDRDVQMDRFDIKNHYFDEKEDPEFKSSNYEKAFVNAFKREDQALRSTFGALRRGGTTATAALFFSNSNICYIANVGDSTAVLGSIPGGYKEPAATTVSYDDKVDNATEFNRQFCFLRIKWVIDRFVRPLGDFDFKAPFTPSGKDWISPIPHTQKIDLVPHEDEFLIIASDGKQEQFTVQVAGFTNEATLVNCLGLWNVFNEHNVVDEITIFLDRGYSVQQIASVLANTAAKRGQSKSDNVTVMLIYFIWDKRLPQDRLM</sequence>
<evidence type="ECO:0000313" key="1">
    <source>
        <dbReference type="EMBL" id="CAG8528211.1"/>
    </source>
</evidence>
<dbReference type="EMBL" id="CAJVPT010006165">
    <property type="protein sequence ID" value="CAG8528211.1"/>
    <property type="molecule type" value="Genomic_DNA"/>
</dbReference>
<proteinExistence type="predicted"/>
<evidence type="ECO:0000313" key="2">
    <source>
        <dbReference type="Proteomes" id="UP000789525"/>
    </source>
</evidence>
<dbReference type="Proteomes" id="UP000789525">
    <property type="component" value="Unassembled WGS sequence"/>
</dbReference>
<keyword evidence="2" id="KW-1185">Reference proteome</keyword>